<dbReference type="AlphaFoldDB" id="A0A8B8NZU5"/>
<organism evidence="1 2">
    <name type="scientific">Rhodamnia argentea</name>
    <dbReference type="NCBI Taxonomy" id="178133"/>
    <lineage>
        <taxon>Eukaryota</taxon>
        <taxon>Viridiplantae</taxon>
        <taxon>Streptophyta</taxon>
        <taxon>Embryophyta</taxon>
        <taxon>Tracheophyta</taxon>
        <taxon>Spermatophyta</taxon>
        <taxon>Magnoliopsida</taxon>
        <taxon>eudicotyledons</taxon>
        <taxon>Gunneridae</taxon>
        <taxon>Pentapetalae</taxon>
        <taxon>rosids</taxon>
        <taxon>malvids</taxon>
        <taxon>Myrtales</taxon>
        <taxon>Myrtaceae</taxon>
        <taxon>Myrtoideae</taxon>
        <taxon>Myrteae</taxon>
        <taxon>Australasian group</taxon>
        <taxon>Rhodamnia</taxon>
    </lineage>
</organism>
<proteinExistence type="predicted"/>
<gene>
    <name evidence="2" type="primary">LOC115739223</name>
</gene>
<sequence length="255" mass="28703">MSNYSCESIIAGEGLQVPFSEAEYWGESRDICSFSDYGFHHSDLTRKQAFLSENQQQEQQQSFTDYGLLDNLRCDVASLPIQTCLDRMAKFTRISTGLQDINEARKDKPFMFSVTLFELLRTYGSRFKRLTGNGILKPHTERRKVELSTSETMRIASAKYVQSSSGAGDDLVLPSHPYYNSFSCLLEDDIRNVQLAEILLDAAEKVGCQQFDAAIDLVDQCDECAAAQEIRRNGLCTIFPKSLERRSIGKQGESA</sequence>
<reference evidence="2" key="1">
    <citation type="submission" date="2025-08" db="UniProtKB">
        <authorList>
            <consortium name="RefSeq"/>
        </authorList>
    </citation>
    <scope>IDENTIFICATION</scope>
    <source>
        <tissue evidence="2">Leaf</tissue>
    </source>
</reference>
<accession>A0A8B8NZU5</accession>
<keyword evidence="1" id="KW-1185">Reference proteome</keyword>
<dbReference type="Proteomes" id="UP000827889">
    <property type="component" value="Chromosome 10"/>
</dbReference>
<protein>
    <submittedName>
        <fullName evidence="2">Uncharacterized protein LOC115739223</fullName>
    </submittedName>
</protein>
<dbReference type="KEGG" id="rarg:115739223"/>
<evidence type="ECO:0000313" key="1">
    <source>
        <dbReference type="Proteomes" id="UP000827889"/>
    </source>
</evidence>
<evidence type="ECO:0000313" key="2">
    <source>
        <dbReference type="RefSeq" id="XP_030528090.1"/>
    </source>
</evidence>
<dbReference type="GeneID" id="115739223"/>
<dbReference type="OrthoDB" id="1723010at2759"/>
<dbReference type="RefSeq" id="XP_030528090.1">
    <property type="nucleotide sequence ID" value="XM_030672230.1"/>
</dbReference>
<name>A0A8B8NZU5_9MYRT</name>